<dbReference type="GeneID" id="64637050"/>
<reference evidence="2" key="1">
    <citation type="journal article" date="2020" name="New Phytol.">
        <title>Comparative genomics reveals dynamic genome evolution in host specialist ectomycorrhizal fungi.</title>
        <authorList>
            <person name="Lofgren L.A."/>
            <person name="Nguyen N.H."/>
            <person name="Vilgalys R."/>
            <person name="Ruytinx J."/>
            <person name="Liao H.L."/>
            <person name="Branco S."/>
            <person name="Kuo A."/>
            <person name="LaButti K."/>
            <person name="Lipzen A."/>
            <person name="Andreopoulos W."/>
            <person name="Pangilinan J."/>
            <person name="Riley R."/>
            <person name="Hundley H."/>
            <person name="Na H."/>
            <person name="Barry K."/>
            <person name="Grigoriev I.V."/>
            <person name="Stajich J.E."/>
            <person name="Kennedy P.G."/>
        </authorList>
    </citation>
    <scope>NUCLEOTIDE SEQUENCE</scope>
    <source>
        <strain evidence="2">MN1</strain>
    </source>
</reference>
<evidence type="ECO:0008006" key="4">
    <source>
        <dbReference type="Google" id="ProtNLM"/>
    </source>
</evidence>
<feature type="chain" id="PRO_5040406619" description="Secreted protein" evidence="1">
    <location>
        <begin position="23"/>
        <end position="87"/>
    </location>
</feature>
<protein>
    <recommendedName>
        <fullName evidence="4">Secreted protein</fullName>
    </recommendedName>
</protein>
<dbReference type="EMBL" id="JABBWG010000021">
    <property type="protein sequence ID" value="KAG1814388.1"/>
    <property type="molecule type" value="Genomic_DNA"/>
</dbReference>
<sequence length="87" mass="9761">MSPWSAMILRGFPFLMTTFCFARACRHRGSLPTSCKLCPEEAYPSRVCQIPSVAYALHLMRLCLHVVSILSNFCCSLSPVYVPLGLY</sequence>
<proteinExistence type="predicted"/>
<evidence type="ECO:0000313" key="3">
    <source>
        <dbReference type="Proteomes" id="UP000807769"/>
    </source>
</evidence>
<evidence type="ECO:0000256" key="1">
    <source>
        <dbReference type="SAM" id="SignalP"/>
    </source>
</evidence>
<accession>A0A9P7E8V6</accession>
<dbReference type="Proteomes" id="UP000807769">
    <property type="component" value="Unassembled WGS sequence"/>
</dbReference>
<keyword evidence="3" id="KW-1185">Reference proteome</keyword>
<keyword evidence="1" id="KW-0732">Signal</keyword>
<feature type="signal peptide" evidence="1">
    <location>
        <begin position="1"/>
        <end position="22"/>
    </location>
</feature>
<dbReference type="AlphaFoldDB" id="A0A9P7E8V6"/>
<gene>
    <name evidence="2" type="ORF">BJ212DRAFT_369094</name>
</gene>
<name>A0A9P7E8V6_9AGAM</name>
<dbReference type="RefSeq" id="XP_041191849.1">
    <property type="nucleotide sequence ID" value="XM_041343034.1"/>
</dbReference>
<comment type="caution">
    <text evidence="2">The sequence shown here is derived from an EMBL/GenBank/DDBJ whole genome shotgun (WGS) entry which is preliminary data.</text>
</comment>
<organism evidence="2 3">
    <name type="scientific">Suillus subaureus</name>
    <dbReference type="NCBI Taxonomy" id="48587"/>
    <lineage>
        <taxon>Eukaryota</taxon>
        <taxon>Fungi</taxon>
        <taxon>Dikarya</taxon>
        <taxon>Basidiomycota</taxon>
        <taxon>Agaricomycotina</taxon>
        <taxon>Agaricomycetes</taxon>
        <taxon>Agaricomycetidae</taxon>
        <taxon>Boletales</taxon>
        <taxon>Suillineae</taxon>
        <taxon>Suillaceae</taxon>
        <taxon>Suillus</taxon>
    </lineage>
</organism>
<evidence type="ECO:0000313" key="2">
    <source>
        <dbReference type="EMBL" id="KAG1814388.1"/>
    </source>
</evidence>